<accession>A0A3B0SP89</accession>
<name>A0A3B0SP89_9ZZZZ</name>
<keyword evidence="1" id="KW-1003">Cell membrane</keyword>
<feature type="compositionally biased region" description="Low complexity" evidence="6">
    <location>
        <begin position="25"/>
        <end position="57"/>
    </location>
</feature>
<dbReference type="Gene3D" id="3.40.190.10">
    <property type="entry name" value="Periplasmic binding protein-like II"/>
    <property type="match status" value="1"/>
</dbReference>
<reference evidence="7" key="1">
    <citation type="submission" date="2018-06" db="EMBL/GenBank/DDBJ databases">
        <authorList>
            <person name="Zhirakovskaya E."/>
        </authorList>
    </citation>
    <scope>NUCLEOTIDE SEQUENCE</scope>
</reference>
<dbReference type="EMBL" id="UOEK01000345">
    <property type="protein sequence ID" value="VAW06270.1"/>
    <property type="molecule type" value="Genomic_DNA"/>
</dbReference>
<gene>
    <name evidence="7" type="ORF">MNBD_ACTINO02-2563</name>
</gene>
<dbReference type="PROSITE" id="PS51257">
    <property type="entry name" value="PROKAR_LIPOPROTEIN"/>
    <property type="match status" value="1"/>
</dbReference>
<dbReference type="PANTHER" id="PTHR43649">
    <property type="entry name" value="ARABINOSE-BINDING PROTEIN-RELATED"/>
    <property type="match status" value="1"/>
</dbReference>
<dbReference type="SUPFAM" id="SSF53850">
    <property type="entry name" value="Periplasmic binding protein-like II"/>
    <property type="match status" value="1"/>
</dbReference>
<evidence type="ECO:0000256" key="3">
    <source>
        <dbReference type="ARBA" id="ARBA00023136"/>
    </source>
</evidence>
<dbReference type="InterPro" id="IPR050490">
    <property type="entry name" value="Bact_solute-bd_prot1"/>
</dbReference>
<dbReference type="Pfam" id="PF01547">
    <property type="entry name" value="SBP_bac_1"/>
    <property type="match status" value="1"/>
</dbReference>
<keyword evidence="3" id="KW-0472">Membrane</keyword>
<evidence type="ECO:0000256" key="5">
    <source>
        <dbReference type="ARBA" id="ARBA00023288"/>
    </source>
</evidence>
<dbReference type="AlphaFoldDB" id="A0A3B0SP89"/>
<protein>
    <submittedName>
        <fullName evidence="7">N-Acetyl-D-glucosamine ABC transport system, sugar-binding protein</fullName>
    </submittedName>
</protein>
<evidence type="ECO:0000256" key="2">
    <source>
        <dbReference type="ARBA" id="ARBA00022729"/>
    </source>
</evidence>
<evidence type="ECO:0000256" key="6">
    <source>
        <dbReference type="SAM" id="MobiDB-lite"/>
    </source>
</evidence>
<keyword evidence="2" id="KW-0732">Signal</keyword>
<keyword evidence="4" id="KW-0564">Palmitate</keyword>
<sequence>MKKRILILVGVMALLAAACGGGASTTTTTTTAEEATAPTTTQAPAEPTTTQATTTEAPAEPTTIRYFTFSAAPDNLDVLDEMIAAFEAQNPDVKVEVETAPFGDYFTLLQTQIAGNDAPDAFELNFESFVSFASKGVLADLGPLTAADSDFDGAAYYQRAFDAFAIDGTQYALPESYSTVMLFYNKDLFDQAGIAYPNDNWTWTDERAAAEAINALGDNVWGSFAGVHFWEFYKAAAQSGCSFFTGDQVTVNGAGCVEALDFMIGNVTSGVQPSAADMGGVSDGDMFLNGELGMITTGIWMFGAFADAPFEWDVVVEPGNTQGGSHFFANGVGVSAASDKQEAAYRWLRFFTSSDESAKLRIAASWELPTLTDQSLYDAYLAASPPANREAVLKSLENVVVPPVIERQNEMQDLLNGLIERALAGEMTSQEALDQAKAEIEALLN</sequence>
<evidence type="ECO:0000313" key="7">
    <source>
        <dbReference type="EMBL" id="VAW06270.1"/>
    </source>
</evidence>
<keyword evidence="5" id="KW-0449">Lipoprotein</keyword>
<dbReference type="InterPro" id="IPR006059">
    <property type="entry name" value="SBP"/>
</dbReference>
<evidence type="ECO:0000256" key="4">
    <source>
        <dbReference type="ARBA" id="ARBA00023139"/>
    </source>
</evidence>
<feature type="region of interest" description="Disordered" evidence="6">
    <location>
        <begin position="23"/>
        <end position="57"/>
    </location>
</feature>
<proteinExistence type="predicted"/>
<organism evidence="7">
    <name type="scientific">hydrothermal vent metagenome</name>
    <dbReference type="NCBI Taxonomy" id="652676"/>
    <lineage>
        <taxon>unclassified sequences</taxon>
        <taxon>metagenomes</taxon>
        <taxon>ecological metagenomes</taxon>
    </lineage>
</organism>
<dbReference type="PANTHER" id="PTHR43649:SF33">
    <property type="entry name" value="POLYGALACTURONAN_RHAMNOGALACTURONAN-BINDING PROTEIN YTCQ"/>
    <property type="match status" value="1"/>
</dbReference>
<dbReference type="CDD" id="cd13585">
    <property type="entry name" value="PBP2_TMBP_like"/>
    <property type="match status" value="1"/>
</dbReference>
<evidence type="ECO:0000256" key="1">
    <source>
        <dbReference type="ARBA" id="ARBA00022475"/>
    </source>
</evidence>